<keyword evidence="1" id="KW-0472">Membrane</keyword>
<dbReference type="EMBL" id="JAPMUA010000003">
    <property type="protein sequence ID" value="MDG3586375.1"/>
    <property type="molecule type" value="Genomic_DNA"/>
</dbReference>
<dbReference type="RefSeq" id="WP_277900220.1">
    <property type="nucleotide sequence ID" value="NZ_JAPMUA010000003.1"/>
</dbReference>
<gene>
    <name evidence="2" type="ORF">OSR52_10875</name>
</gene>
<proteinExistence type="predicted"/>
<dbReference type="Proteomes" id="UP001153642">
    <property type="component" value="Unassembled WGS sequence"/>
</dbReference>
<reference evidence="2" key="1">
    <citation type="submission" date="2022-11" db="EMBL/GenBank/DDBJ databases">
        <title>High-quality draft genome sequence of Galbibacter sp. strain CMA-7.</title>
        <authorList>
            <person name="Wei L."/>
            <person name="Dong C."/>
            <person name="Shao Z."/>
        </authorList>
    </citation>
    <scope>NUCLEOTIDE SEQUENCE</scope>
    <source>
        <strain evidence="2">CMA-7</strain>
    </source>
</reference>
<protein>
    <recommendedName>
        <fullName evidence="4">Transmembrane protein</fullName>
    </recommendedName>
</protein>
<comment type="caution">
    <text evidence="2">The sequence shown here is derived from an EMBL/GenBank/DDBJ whole genome shotgun (WGS) entry which is preliminary data.</text>
</comment>
<evidence type="ECO:0000256" key="1">
    <source>
        <dbReference type="SAM" id="Phobius"/>
    </source>
</evidence>
<accession>A0ABT6FT00</accession>
<keyword evidence="1" id="KW-1133">Transmembrane helix</keyword>
<evidence type="ECO:0000313" key="2">
    <source>
        <dbReference type="EMBL" id="MDG3586375.1"/>
    </source>
</evidence>
<sequence length="66" mass="7732">MMIPKLNEKMMTNSEARMETIIIANRDMGSPKMTALFLMFLYTSNFFISTVDYFKMPLRSLDHDSD</sequence>
<name>A0ABT6FT00_9FLAO</name>
<keyword evidence="1" id="KW-0812">Transmembrane</keyword>
<keyword evidence="3" id="KW-1185">Reference proteome</keyword>
<evidence type="ECO:0000313" key="3">
    <source>
        <dbReference type="Proteomes" id="UP001153642"/>
    </source>
</evidence>
<feature type="transmembrane region" description="Helical" evidence="1">
    <location>
        <begin position="35"/>
        <end position="54"/>
    </location>
</feature>
<evidence type="ECO:0008006" key="4">
    <source>
        <dbReference type="Google" id="ProtNLM"/>
    </source>
</evidence>
<organism evidence="2 3">
    <name type="scientific">Galbibacter pacificus</name>
    <dbReference type="NCBI Taxonomy" id="2996052"/>
    <lineage>
        <taxon>Bacteria</taxon>
        <taxon>Pseudomonadati</taxon>
        <taxon>Bacteroidota</taxon>
        <taxon>Flavobacteriia</taxon>
        <taxon>Flavobacteriales</taxon>
        <taxon>Flavobacteriaceae</taxon>
        <taxon>Galbibacter</taxon>
    </lineage>
</organism>